<keyword evidence="2" id="KW-0812">Transmembrane</keyword>
<keyword evidence="2" id="KW-0472">Membrane</keyword>
<reference evidence="3 4" key="1">
    <citation type="journal article" date="2018" name="Evol. Lett.">
        <title>Horizontal gene cluster transfer increased hallucinogenic mushroom diversity.</title>
        <authorList>
            <person name="Reynolds H.T."/>
            <person name="Vijayakumar V."/>
            <person name="Gluck-Thaler E."/>
            <person name="Korotkin H.B."/>
            <person name="Matheny P.B."/>
            <person name="Slot J.C."/>
        </authorList>
    </citation>
    <scope>NUCLEOTIDE SEQUENCE [LARGE SCALE GENOMIC DNA]</scope>
    <source>
        <strain evidence="3 4">2631</strain>
    </source>
</reference>
<evidence type="ECO:0000256" key="2">
    <source>
        <dbReference type="SAM" id="Phobius"/>
    </source>
</evidence>
<dbReference type="InParanoid" id="A0A409WXT0"/>
<keyword evidence="4" id="KW-1185">Reference proteome</keyword>
<name>A0A409WXT0_PSICY</name>
<keyword evidence="2" id="KW-1133">Transmembrane helix</keyword>
<feature type="region of interest" description="Disordered" evidence="1">
    <location>
        <begin position="322"/>
        <end position="501"/>
    </location>
</feature>
<protein>
    <recommendedName>
        <fullName evidence="5">MARVEL domain-containing protein</fullName>
    </recommendedName>
</protein>
<feature type="transmembrane region" description="Helical" evidence="2">
    <location>
        <begin position="35"/>
        <end position="58"/>
    </location>
</feature>
<dbReference type="Proteomes" id="UP000283269">
    <property type="component" value="Unassembled WGS sequence"/>
</dbReference>
<feature type="compositionally biased region" description="Pro residues" evidence="1">
    <location>
        <begin position="408"/>
        <end position="422"/>
    </location>
</feature>
<comment type="caution">
    <text evidence="3">The sequence shown here is derived from an EMBL/GenBank/DDBJ whole genome shotgun (WGS) entry which is preliminary data.</text>
</comment>
<feature type="compositionally biased region" description="Basic and acidic residues" evidence="1">
    <location>
        <begin position="480"/>
        <end position="489"/>
    </location>
</feature>
<sequence length="501" mass="55764">MLNLLQILRYCVFGEFVQVVASSQLPLLIISVRRVFSLPIFTVVFLICNAVITSVAVWNLSIIETIPSLSNAKQTDALLIFVGASGLLLILTIFFFDLHGGNVPLVRVWFELAWVALYCILELAGAAALTAQSTSQTCDPNPMFFASSSPCASTQVLQAFTWICATLLLGYLTFLSILTIVKRRDDPTIWHCTVRRFPVATNQTIKDVPPSPGYPRFREELPIIAAPIPRRLPTHREPILSYNSGLSYRSGLGLDYEIEHYQSPESVIYSPTSEEQAISRPIFTFPATIAPVAARASRIAAEQEQRIQQPAYSSPFYHTSVQSAFESQRNQPQAPAPAHVEQIRRLPPSPPPLGDWPRLDATSKPSRVKRKPLPLPQPESEPHDPQSHQRLQLQPDSPERRPSQSRPQPLPQPPPQPQPRPQSQPQMHRQKRPLPPTKQTASASYTFDAPALTAALQPLEASQSMRSKPSRPSGPRRKSTSIDDGRPADLDMSNYRSKAFS</sequence>
<dbReference type="OrthoDB" id="3269357at2759"/>
<feature type="transmembrane region" description="Helical" evidence="2">
    <location>
        <begin position="78"/>
        <end position="96"/>
    </location>
</feature>
<dbReference type="EMBL" id="NHYD01003027">
    <property type="protein sequence ID" value="PPQ83334.1"/>
    <property type="molecule type" value="Genomic_DNA"/>
</dbReference>
<feature type="transmembrane region" description="Helical" evidence="2">
    <location>
        <begin position="108"/>
        <end position="131"/>
    </location>
</feature>
<evidence type="ECO:0008006" key="5">
    <source>
        <dbReference type="Google" id="ProtNLM"/>
    </source>
</evidence>
<feature type="transmembrane region" description="Helical" evidence="2">
    <location>
        <begin position="159"/>
        <end position="181"/>
    </location>
</feature>
<proteinExistence type="predicted"/>
<dbReference type="STRING" id="93625.A0A409WXT0"/>
<evidence type="ECO:0000313" key="3">
    <source>
        <dbReference type="EMBL" id="PPQ83334.1"/>
    </source>
</evidence>
<evidence type="ECO:0000256" key="1">
    <source>
        <dbReference type="SAM" id="MobiDB-lite"/>
    </source>
</evidence>
<evidence type="ECO:0000313" key="4">
    <source>
        <dbReference type="Proteomes" id="UP000283269"/>
    </source>
</evidence>
<organism evidence="3 4">
    <name type="scientific">Psilocybe cyanescens</name>
    <dbReference type="NCBI Taxonomy" id="93625"/>
    <lineage>
        <taxon>Eukaryota</taxon>
        <taxon>Fungi</taxon>
        <taxon>Dikarya</taxon>
        <taxon>Basidiomycota</taxon>
        <taxon>Agaricomycotina</taxon>
        <taxon>Agaricomycetes</taxon>
        <taxon>Agaricomycetidae</taxon>
        <taxon>Agaricales</taxon>
        <taxon>Agaricineae</taxon>
        <taxon>Strophariaceae</taxon>
        <taxon>Psilocybe</taxon>
    </lineage>
</organism>
<accession>A0A409WXT0</accession>
<dbReference type="AlphaFoldDB" id="A0A409WXT0"/>
<feature type="compositionally biased region" description="Polar residues" evidence="1">
    <location>
        <begin position="322"/>
        <end position="333"/>
    </location>
</feature>
<gene>
    <name evidence="3" type="ORF">CVT25_003973</name>
</gene>